<accession>A0A5C6MEX8</accession>
<dbReference type="EMBL" id="RHFK02000592">
    <property type="protein sequence ID" value="TWW53662.1"/>
    <property type="molecule type" value="Genomic_DNA"/>
</dbReference>
<gene>
    <name evidence="1" type="ORF">D4764_0186550</name>
</gene>
<reference evidence="1 2" key="1">
    <citation type="submission" date="2019-04" db="EMBL/GenBank/DDBJ databases">
        <title>Chromosome genome assembly for Takifugu flavidus.</title>
        <authorList>
            <person name="Xiao S."/>
        </authorList>
    </citation>
    <scope>NUCLEOTIDE SEQUENCE [LARGE SCALE GENOMIC DNA]</scope>
    <source>
        <strain evidence="1">HTHZ2018</strain>
        <tissue evidence="1">Muscle</tissue>
    </source>
</reference>
<keyword evidence="2" id="KW-1185">Reference proteome</keyword>
<comment type="caution">
    <text evidence="1">The sequence shown here is derived from an EMBL/GenBank/DDBJ whole genome shotgun (WGS) entry which is preliminary data.</text>
</comment>
<protein>
    <submittedName>
        <fullName evidence="1">Uncharacterized protein</fullName>
    </submittedName>
</protein>
<dbReference type="GO" id="GO:0003697">
    <property type="term" value="F:single-stranded DNA binding"/>
    <property type="evidence" value="ECO:0007669"/>
    <property type="project" value="InterPro"/>
</dbReference>
<evidence type="ECO:0000313" key="1">
    <source>
        <dbReference type="EMBL" id="TWW53662.1"/>
    </source>
</evidence>
<sequence>MDGKVGLCLAYQPPLRRELRAGDSVQITHVHFLFRPSPDFPPSILCTCLRSTLKISSFSKVSGPPAGSSCPCDGVTTTALGEKHGYL</sequence>
<evidence type="ECO:0000313" key="2">
    <source>
        <dbReference type="Proteomes" id="UP000324091"/>
    </source>
</evidence>
<organism evidence="1 2">
    <name type="scientific">Takifugu flavidus</name>
    <name type="common">sansaifugu</name>
    <dbReference type="NCBI Taxonomy" id="433684"/>
    <lineage>
        <taxon>Eukaryota</taxon>
        <taxon>Metazoa</taxon>
        <taxon>Chordata</taxon>
        <taxon>Craniata</taxon>
        <taxon>Vertebrata</taxon>
        <taxon>Euteleostomi</taxon>
        <taxon>Actinopterygii</taxon>
        <taxon>Neopterygii</taxon>
        <taxon>Teleostei</taxon>
        <taxon>Neoteleostei</taxon>
        <taxon>Acanthomorphata</taxon>
        <taxon>Eupercaria</taxon>
        <taxon>Tetraodontiformes</taxon>
        <taxon>Tetradontoidea</taxon>
        <taxon>Tetraodontidae</taxon>
        <taxon>Takifugu</taxon>
    </lineage>
</organism>
<dbReference type="InterPro" id="IPR029156">
    <property type="entry name" value="CTC1"/>
</dbReference>
<dbReference type="Proteomes" id="UP000324091">
    <property type="component" value="Unassembled WGS sequence"/>
</dbReference>
<dbReference type="Pfam" id="PF15489">
    <property type="entry name" value="CTC1"/>
    <property type="match status" value="1"/>
</dbReference>
<dbReference type="AlphaFoldDB" id="A0A5C6MEX8"/>
<name>A0A5C6MEX8_9TELE</name>
<proteinExistence type="predicted"/>